<dbReference type="InterPro" id="IPR011767">
    <property type="entry name" value="GLR_AS"/>
</dbReference>
<feature type="domain" description="Glutaredoxin" evidence="9">
    <location>
        <begin position="3"/>
        <end position="68"/>
    </location>
</feature>
<comment type="similarity">
    <text evidence="1 8">Belongs to the ArsC family.</text>
</comment>
<dbReference type="GO" id="GO:0015038">
    <property type="term" value="F:glutathione disulfide oxidoreductase activity"/>
    <property type="evidence" value="ECO:0007669"/>
    <property type="project" value="TreeGrafter"/>
</dbReference>
<evidence type="ECO:0000256" key="6">
    <source>
        <dbReference type="ARBA" id="ARBA00023157"/>
    </source>
</evidence>
<dbReference type="PANTHER" id="PTHR45694">
    <property type="entry name" value="GLUTAREDOXIN 2"/>
    <property type="match status" value="1"/>
</dbReference>
<organism evidence="10 11">
    <name type="scientific">[Haemophilus] felis</name>
    <dbReference type="NCBI Taxonomy" id="123822"/>
    <lineage>
        <taxon>Bacteria</taxon>
        <taxon>Pseudomonadati</taxon>
        <taxon>Pseudomonadota</taxon>
        <taxon>Gammaproteobacteria</taxon>
        <taxon>Pasteurellales</taxon>
        <taxon>Pasteurellaceae</taxon>
    </lineage>
</organism>
<evidence type="ECO:0000313" key="10">
    <source>
        <dbReference type="EMBL" id="OOS03840.1"/>
    </source>
</evidence>
<keyword evidence="4" id="KW-0813">Transport</keyword>
<dbReference type="GO" id="GO:0015035">
    <property type="term" value="F:protein-disulfide reductase activity"/>
    <property type="evidence" value="ECO:0007669"/>
    <property type="project" value="InterPro"/>
</dbReference>
<dbReference type="PROSITE" id="PS00195">
    <property type="entry name" value="GLUTAREDOXIN_1"/>
    <property type="match status" value="1"/>
</dbReference>
<dbReference type="Gene3D" id="3.40.30.10">
    <property type="entry name" value="Glutaredoxin"/>
    <property type="match status" value="1"/>
</dbReference>
<dbReference type="Proteomes" id="UP000190023">
    <property type="component" value="Unassembled WGS sequence"/>
</dbReference>
<dbReference type="PANTHER" id="PTHR45694:SF28">
    <property type="entry name" value="GLUTAREDOXIN 1"/>
    <property type="match status" value="1"/>
</dbReference>
<evidence type="ECO:0000256" key="5">
    <source>
        <dbReference type="ARBA" id="ARBA00022982"/>
    </source>
</evidence>
<dbReference type="PROSITE" id="PS51354">
    <property type="entry name" value="GLUTAREDOXIN_2"/>
    <property type="match status" value="1"/>
</dbReference>
<dbReference type="InterPro" id="IPR002109">
    <property type="entry name" value="Glutaredoxin"/>
</dbReference>
<comment type="similarity">
    <text evidence="2">Belongs to the glutaredoxin family.</text>
</comment>
<dbReference type="InterPro" id="IPR014025">
    <property type="entry name" value="Glutaredoxin_subgr"/>
</dbReference>
<name>A0A1T0B0V5_9PAST</name>
<evidence type="ECO:0000256" key="4">
    <source>
        <dbReference type="ARBA" id="ARBA00022448"/>
    </source>
</evidence>
<dbReference type="GO" id="GO:0005737">
    <property type="term" value="C:cytoplasm"/>
    <property type="evidence" value="ECO:0007669"/>
    <property type="project" value="TreeGrafter"/>
</dbReference>
<dbReference type="STRING" id="123822.B0188_05870"/>
<dbReference type="Pfam" id="PF00462">
    <property type="entry name" value="Glutaredoxin"/>
    <property type="match status" value="1"/>
</dbReference>
<evidence type="ECO:0000256" key="2">
    <source>
        <dbReference type="ARBA" id="ARBA00007787"/>
    </source>
</evidence>
<evidence type="ECO:0000259" key="9">
    <source>
        <dbReference type="Pfam" id="PF00462"/>
    </source>
</evidence>
<evidence type="ECO:0000256" key="1">
    <source>
        <dbReference type="ARBA" id="ARBA00007198"/>
    </source>
</evidence>
<keyword evidence="6" id="KW-1015">Disulfide bond</keyword>
<evidence type="ECO:0000256" key="8">
    <source>
        <dbReference type="PROSITE-ProRule" id="PRU01282"/>
    </source>
</evidence>
<sequence length="85" mass="9433">MFIVIYGRSTCPYCVRAKALAEKLKNTLADVDYRYVDMVEEGISKADLSEKLGKTVETVPQVVIDDKPIGGCTDFEALVKAQFNL</sequence>
<dbReference type="SUPFAM" id="SSF52833">
    <property type="entry name" value="Thioredoxin-like"/>
    <property type="match status" value="1"/>
</dbReference>
<dbReference type="GO" id="GO:0034599">
    <property type="term" value="P:cellular response to oxidative stress"/>
    <property type="evidence" value="ECO:0007669"/>
    <property type="project" value="TreeGrafter"/>
</dbReference>
<dbReference type="GO" id="GO:0009055">
    <property type="term" value="F:electron transfer activity"/>
    <property type="evidence" value="ECO:0007669"/>
    <property type="project" value="InterPro"/>
</dbReference>
<dbReference type="OrthoDB" id="9814618at2"/>
<dbReference type="GO" id="GO:0045454">
    <property type="term" value="P:cell redox homeostasis"/>
    <property type="evidence" value="ECO:0007669"/>
    <property type="project" value="InterPro"/>
</dbReference>
<dbReference type="PROSITE" id="PS51353">
    <property type="entry name" value="ARSC"/>
    <property type="match status" value="1"/>
</dbReference>
<evidence type="ECO:0000256" key="7">
    <source>
        <dbReference type="ARBA" id="ARBA00023284"/>
    </source>
</evidence>
<comment type="caution">
    <text evidence="10">The sequence shown here is derived from an EMBL/GenBank/DDBJ whole genome shotgun (WGS) entry which is preliminary data.</text>
</comment>
<accession>A0A1T0B0V5</accession>
<keyword evidence="11" id="KW-1185">Reference proteome</keyword>
<dbReference type="NCBIfam" id="NF008401">
    <property type="entry name" value="PRK11200.1"/>
    <property type="match status" value="1"/>
</dbReference>
<dbReference type="InterPro" id="IPR006660">
    <property type="entry name" value="Arsenate_reductase-like"/>
</dbReference>
<comment type="subunit">
    <text evidence="3">Monomer.</text>
</comment>
<gene>
    <name evidence="10" type="ORF">B0188_05870</name>
</gene>
<dbReference type="AlphaFoldDB" id="A0A1T0B0V5"/>
<evidence type="ECO:0000313" key="11">
    <source>
        <dbReference type="Proteomes" id="UP000190023"/>
    </source>
</evidence>
<proteinExistence type="inferred from homology"/>
<reference evidence="10 11" key="1">
    <citation type="submission" date="2017-02" db="EMBL/GenBank/DDBJ databases">
        <title>Draft genome sequence of Haemophilus felis CCUG 31170 type strain.</title>
        <authorList>
            <person name="Engstrom-Jakobsson H."/>
            <person name="Salva-Serra F."/>
            <person name="Thorell K."/>
            <person name="Gonzales-Siles L."/>
            <person name="Karlsson R."/>
            <person name="Boulund F."/>
            <person name="Engstrand L."/>
            <person name="Kristiansson E."/>
            <person name="Moore E."/>
        </authorList>
    </citation>
    <scope>NUCLEOTIDE SEQUENCE [LARGE SCALE GENOMIC DNA]</scope>
    <source>
        <strain evidence="10 11">CCUG 31170</strain>
    </source>
</reference>
<protein>
    <submittedName>
        <fullName evidence="10">Glutaredoxin</fullName>
    </submittedName>
</protein>
<dbReference type="EMBL" id="MUYB01000022">
    <property type="protein sequence ID" value="OOS03840.1"/>
    <property type="molecule type" value="Genomic_DNA"/>
</dbReference>
<dbReference type="InterPro" id="IPR036249">
    <property type="entry name" value="Thioredoxin-like_sf"/>
</dbReference>
<dbReference type="PRINTS" id="PR00160">
    <property type="entry name" value="GLUTAREDOXIN"/>
</dbReference>
<evidence type="ECO:0000256" key="3">
    <source>
        <dbReference type="ARBA" id="ARBA00011245"/>
    </source>
</evidence>
<dbReference type="InterPro" id="IPR011902">
    <property type="entry name" value="GRXA"/>
</dbReference>
<keyword evidence="5" id="KW-0249">Electron transport</keyword>
<dbReference type="NCBIfam" id="TIGR02183">
    <property type="entry name" value="GRXA"/>
    <property type="match status" value="1"/>
</dbReference>
<keyword evidence="7" id="KW-0676">Redox-active center</keyword>